<reference evidence="2 3" key="1">
    <citation type="journal article" date="2011" name="J. Bacteriol.">
        <title>Genome Sequence of Lactobacillus ruminis SPM0211, Isolated from a Fecal Sample from a Healthy Korean.</title>
        <authorList>
            <person name="Lee S."/>
            <person name="Cho Y.J."/>
            <person name="Lee A.H."/>
            <person name="Chun J."/>
            <person name="Ha N.J."/>
            <person name="Ko G."/>
        </authorList>
    </citation>
    <scope>NUCLEOTIDE SEQUENCE [LARGE SCALE GENOMIC DNA]</scope>
    <source>
        <strain evidence="2 3">SPM0211</strain>
    </source>
</reference>
<proteinExistence type="predicted"/>
<gene>
    <name evidence="2" type="ORF">LRU_00926</name>
</gene>
<evidence type="ECO:0000313" key="3">
    <source>
        <dbReference type="Proteomes" id="UP000002971"/>
    </source>
</evidence>
<evidence type="ECO:0000313" key="2">
    <source>
        <dbReference type="EMBL" id="EGM52482.1"/>
    </source>
</evidence>
<sequence length="41" mass="4548">MTCSKNGDYGQNGQKRPVVRKNSDVLDPVLRTNAPKRGFCP</sequence>
<dbReference type="Proteomes" id="UP000002971">
    <property type="component" value="Unassembled WGS sequence"/>
</dbReference>
<feature type="compositionally biased region" description="Polar residues" evidence="1">
    <location>
        <begin position="1"/>
        <end position="14"/>
    </location>
</feature>
<dbReference type="AlphaFoldDB" id="F7QZS2"/>
<organism evidence="2 3">
    <name type="scientific">Ligilactobacillus ruminis SPM0211</name>
    <dbReference type="NCBI Taxonomy" id="1040964"/>
    <lineage>
        <taxon>Bacteria</taxon>
        <taxon>Bacillati</taxon>
        <taxon>Bacillota</taxon>
        <taxon>Bacilli</taxon>
        <taxon>Lactobacillales</taxon>
        <taxon>Lactobacillaceae</taxon>
        <taxon>Ligilactobacillus</taxon>
    </lineage>
</organism>
<evidence type="ECO:0000256" key="1">
    <source>
        <dbReference type="SAM" id="MobiDB-lite"/>
    </source>
</evidence>
<protein>
    <submittedName>
        <fullName evidence="2">Uncharacterized protein</fullName>
    </submittedName>
</protein>
<name>F7QZS2_9LACO</name>
<dbReference type="EMBL" id="AFOJ01000004">
    <property type="protein sequence ID" value="EGM52482.1"/>
    <property type="molecule type" value="Genomic_DNA"/>
</dbReference>
<accession>F7QZS2</accession>
<comment type="caution">
    <text evidence="2">The sequence shown here is derived from an EMBL/GenBank/DDBJ whole genome shotgun (WGS) entry which is preliminary data.</text>
</comment>
<feature type="region of interest" description="Disordered" evidence="1">
    <location>
        <begin position="1"/>
        <end position="41"/>
    </location>
</feature>